<dbReference type="Gene3D" id="3.30.450.150">
    <property type="entry name" value="Haem-degrading domain"/>
    <property type="match status" value="1"/>
</dbReference>
<protein>
    <submittedName>
        <fullName evidence="1">Heme-binding protein</fullName>
    </submittedName>
</protein>
<dbReference type="PANTHER" id="PTHR34309:SF10">
    <property type="entry name" value="SLR1406 PROTEIN"/>
    <property type="match status" value="1"/>
</dbReference>
<dbReference type="OrthoDB" id="9815788at2"/>
<organism evidence="1 2">
    <name type="scientific">Microvirga makkahensis</name>
    <dbReference type="NCBI Taxonomy" id="1128670"/>
    <lineage>
        <taxon>Bacteria</taxon>
        <taxon>Pseudomonadati</taxon>
        <taxon>Pseudomonadota</taxon>
        <taxon>Alphaproteobacteria</taxon>
        <taxon>Hyphomicrobiales</taxon>
        <taxon>Methylobacteriaceae</taxon>
        <taxon>Microvirga</taxon>
    </lineage>
</organism>
<dbReference type="PANTHER" id="PTHR34309">
    <property type="entry name" value="SLR1406 PROTEIN"/>
    <property type="match status" value="1"/>
</dbReference>
<keyword evidence="2" id="KW-1185">Reference proteome</keyword>
<sequence>MSELSLKTAQTIAEATLKTAREKAFKPLSVVVYDARGALKALLSEDGTSLKRAEIAMGKAYGALSLGVGSRALHKMATDRPYFVAAATHAVGGQLVPVPGGVLIKDPQGHILGAVGVSGDTSDNDEIAAAGGIEAAGLVFDAGA</sequence>
<dbReference type="InterPro" id="IPR052517">
    <property type="entry name" value="GlcG_carb_metab_protein"/>
</dbReference>
<reference evidence="1 2" key="2">
    <citation type="submission" date="2020-01" db="EMBL/GenBank/DDBJ databases">
        <title>Microvirga sp. nov., an arsenate reduction bacterium isolated from Tibet hotspring sediments.</title>
        <authorList>
            <person name="Xian W.-D."/>
            <person name="Li W.-J."/>
        </authorList>
    </citation>
    <scope>NUCLEOTIDE SEQUENCE [LARGE SCALE GENOMIC DNA]</scope>
    <source>
        <strain evidence="1 2">KCTC 23863</strain>
    </source>
</reference>
<dbReference type="Pfam" id="PF03928">
    <property type="entry name" value="HbpS-like"/>
    <property type="match status" value="1"/>
</dbReference>
<dbReference type="EMBL" id="WURB01000001">
    <property type="protein sequence ID" value="MXQ10042.1"/>
    <property type="molecule type" value="Genomic_DNA"/>
</dbReference>
<evidence type="ECO:0000313" key="1">
    <source>
        <dbReference type="EMBL" id="MXQ10042.1"/>
    </source>
</evidence>
<dbReference type="AlphaFoldDB" id="A0A7X3MN46"/>
<dbReference type="Proteomes" id="UP000436483">
    <property type="component" value="Unassembled WGS sequence"/>
</dbReference>
<reference evidence="1 2" key="1">
    <citation type="submission" date="2019-12" db="EMBL/GenBank/DDBJ databases">
        <authorList>
            <person name="Yuan C.-G."/>
        </authorList>
    </citation>
    <scope>NUCLEOTIDE SEQUENCE [LARGE SCALE GENOMIC DNA]</scope>
    <source>
        <strain evidence="1 2">KCTC 23863</strain>
    </source>
</reference>
<evidence type="ECO:0000313" key="2">
    <source>
        <dbReference type="Proteomes" id="UP000436483"/>
    </source>
</evidence>
<name>A0A7X3MN46_9HYPH</name>
<dbReference type="InterPro" id="IPR005624">
    <property type="entry name" value="PduO/GlcC-like"/>
</dbReference>
<proteinExistence type="predicted"/>
<comment type="caution">
    <text evidence="1">The sequence shown here is derived from an EMBL/GenBank/DDBJ whole genome shotgun (WGS) entry which is preliminary data.</text>
</comment>
<accession>A0A7X3MN46</accession>
<dbReference type="InterPro" id="IPR038084">
    <property type="entry name" value="PduO/GlcC-like_sf"/>
</dbReference>
<dbReference type="SUPFAM" id="SSF143744">
    <property type="entry name" value="GlcG-like"/>
    <property type="match status" value="1"/>
</dbReference>
<gene>
    <name evidence="1" type="ORF">GR328_00930</name>
</gene>
<dbReference type="RefSeq" id="WP_160882655.1">
    <property type="nucleotide sequence ID" value="NZ_WURB01000001.1"/>
</dbReference>